<dbReference type="KEGG" id="ddn:DND132_2918"/>
<sequence precursor="true">MFRKFCIGVCLAFAAVALAGVALAGEVIDSDTLVRQLEDGGSGGMRTRGFTVNKAAAETPRPSATVYIYFATNSAVITGEQSFRQLDELGRALTSSALRGARMEIGGHTDSVGSDAYNLQLSRKRAQAVSDYLNKKYGFTAAAVTGYGESAPVASNETAEGRAGNRRVVITRLD</sequence>
<dbReference type="GO" id="GO:0009279">
    <property type="term" value="C:cell outer membrane"/>
    <property type="evidence" value="ECO:0007669"/>
    <property type="project" value="UniProtKB-SubCell"/>
</dbReference>
<evidence type="ECO:0000256" key="3">
    <source>
        <dbReference type="ARBA" id="ARBA00023237"/>
    </source>
</evidence>
<dbReference type="InterPro" id="IPR006664">
    <property type="entry name" value="OMP_bac"/>
</dbReference>
<evidence type="ECO:0000313" key="8">
    <source>
        <dbReference type="Proteomes" id="UP000007845"/>
    </source>
</evidence>
<dbReference type="PANTHER" id="PTHR30329">
    <property type="entry name" value="STATOR ELEMENT OF FLAGELLAR MOTOR COMPLEX"/>
    <property type="match status" value="1"/>
</dbReference>
<dbReference type="eggNOG" id="COG2885">
    <property type="taxonomic scope" value="Bacteria"/>
</dbReference>
<dbReference type="CDD" id="cd07185">
    <property type="entry name" value="OmpA_C-like"/>
    <property type="match status" value="1"/>
</dbReference>
<feature type="domain" description="OmpA-like" evidence="6">
    <location>
        <begin position="57"/>
        <end position="174"/>
    </location>
</feature>
<dbReference type="InterPro" id="IPR036737">
    <property type="entry name" value="OmpA-like_sf"/>
</dbReference>
<dbReference type="RefSeq" id="WP_014323545.1">
    <property type="nucleotide sequence ID" value="NC_016803.1"/>
</dbReference>
<evidence type="ECO:0000256" key="2">
    <source>
        <dbReference type="ARBA" id="ARBA00023136"/>
    </source>
</evidence>
<dbReference type="Proteomes" id="UP000007845">
    <property type="component" value="Chromosome"/>
</dbReference>
<evidence type="ECO:0000256" key="4">
    <source>
        <dbReference type="PROSITE-ProRule" id="PRU00473"/>
    </source>
</evidence>
<evidence type="ECO:0000259" key="6">
    <source>
        <dbReference type="PROSITE" id="PS51123"/>
    </source>
</evidence>
<dbReference type="PRINTS" id="PR01021">
    <property type="entry name" value="OMPADOMAIN"/>
</dbReference>
<feature type="signal peptide" evidence="5">
    <location>
        <begin position="1"/>
        <end position="24"/>
    </location>
</feature>
<evidence type="ECO:0000256" key="5">
    <source>
        <dbReference type="SAM" id="SignalP"/>
    </source>
</evidence>
<dbReference type="HOGENOM" id="CLU_016890_10_0_7"/>
<dbReference type="PANTHER" id="PTHR30329:SF21">
    <property type="entry name" value="LIPOPROTEIN YIAD-RELATED"/>
    <property type="match status" value="1"/>
</dbReference>
<dbReference type="InterPro" id="IPR050330">
    <property type="entry name" value="Bact_OuterMem_StrucFunc"/>
</dbReference>
<keyword evidence="5" id="KW-0732">Signal</keyword>
<dbReference type="STRING" id="641491.DND132_2918"/>
<comment type="subcellular location">
    <subcellularLocation>
        <location evidence="1">Cell outer membrane</location>
    </subcellularLocation>
</comment>
<feature type="chain" id="PRO_5003252038" evidence="5">
    <location>
        <begin position="25"/>
        <end position="174"/>
    </location>
</feature>
<accession>F0JJM2</accession>
<dbReference type="SMR" id="F0JJM2"/>
<evidence type="ECO:0000313" key="7">
    <source>
        <dbReference type="EMBL" id="EGB16121.1"/>
    </source>
</evidence>
<dbReference type="OrthoDB" id="9805566at2"/>
<dbReference type="AlphaFoldDB" id="F0JJM2"/>
<dbReference type="EMBL" id="CP003220">
    <property type="protein sequence ID" value="EGB16121.1"/>
    <property type="molecule type" value="Genomic_DNA"/>
</dbReference>
<dbReference type="PROSITE" id="PS51123">
    <property type="entry name" value="OMPA_2"/>
    <property type="match status" value="1"/>
</dbReference>
<reference evidence="7 8" key="1">
    <citation type="journal article" date="2011" name="J. Bacteriol.">
        <title>Genome sequence of the mercury-methylating strain Desulfovibrio desulfuricans ND132.</title>
        <authorList>
            <person name="Brown S.D."/>
            <person name="Gilmour C.C."/>
            <person name="Kucken A.M."/>
            <person name="Wall J.D."/>
            <person name="Elias D.A."/>
            <person name="Brandt C.C."/>
            <person name="Podar M."/>
            <person name="Chertkov O."/>
            <person name="Held B."/>
            <person name="Bruce D.C."/>
            <person name="Detter J.C."/>
            <person name="Tapia R."/>
            <person name="Han C.S."/>
            <person name="Goodwin L.A."/>
            <person name="Cheng J.F."/>
            <person name="Pitluck S."/>
            <person name="Woyke T."/>
            <person name="Mikhailova N."/>
            <person name="Ivanova N.N."/>
            <person name="Han J."/>
            <person name="Lucas S."/>
            <person name="Lapidus A.L."/>
            <person name="Land M.L."/>
            <person name="Hauser L.J."/>
            <person name="Palumbo A.V."/>
        </authorList>
    </citation>
    <scope>NUCLEOTIDE SEQUENCE [LARGE SCALE GENOMIC DNA]</scope>
    <source>
        <strain evidence="7 8">ND132</strain>
    </source>
</reference>
<protein>
    <submittedName>
        <fullName evidence="7">OmpA/MotB domain protein</fullName>
    </submittedName>
</protein>
<dbReference type="InterPro" id="IPR006665">
    <property type="entry name" value="OmpA-like"/>
</dbReference>
<evidence type="ECO:0000256" key="1">
    <source>
        <dbReference type="ARBA" id="ARBA00004442"/>
    </source>
</evidence>
<gene>
    <name evidence="7" type="ORF">DND132_2918</name>
</gene>
<organism evidence="7 8">
    <name type="scientific">Pseudodesulfovibrio mercurii</name>
    <dbReference type="NCBI Taxonomy" id="641491"/>
    <lineage>
        <taxon>Bacteria</taxon>
        <taxon>Pseudomonadati</taxon>
        <taxon>Thermodesulfobacteriota</taxon>
        <taxon>Desulfovibrionia</taxon>
        <taxon>Desulfovibrionales</taxon>
        <taxon>Desulfovibrionaceae</taxon>
    </lineage>
</organism>
<keyword evidence="2 4" id="KW-0472">Membrane</keyword>
<dbReference type="Pfam" id="PF00691">
    <property type="entry name" value="OmpA"/>
    <property type="match status" value="1"/>
</dbReference>
<keyword evidence="3" id="KW-0998">Cell outer membrane</keyword>
<proteinExistence type="predicted"/>
<name>F0JJM2_9BACT</name>
<keyword evidence="8" id="KW-1185">Reference proteome</keyword>
<dbReference type="SUPFAM" id="SSF103088">
    <property type="entry name" value="OmpA-like"/>
    <property type="match status" value="1"/>
</dbReference>
<dbReference type="Gene3D" id="3.30.1330.60">
    <property type="entry name" value="OmpA-like domain"/>
    <property type="match status" value="1"/>
</dbReference>